<protein>
    <recommendedName>
        <fullName evidence="3">JAB domain-containing protein</fullName>
    </recommendedName>
</protein>
<organism evidence="1 2">
    <name type="scientific">Corallococcus terminator</name>
    <dbReference type="NCBI Taxonomy" id="2316733"/>
    <lineage>
        <taxon>Bacteria</taxon>
        <taxon>Pseudomonadati</taxon>
        <taxon>Myxococcota</taxon>
        <taxon>Myxococcia</taxon>
        <taxon>Myxococcales</taxon>
        <taxon>Cystobacterineae</taxon>
        <taxon>Myxococcaceae</taxon>
        <taxon>Corallococcus</taxon>
    </lineage>
</organism>
<evidence type="ECO:0008006" key="3">
    <source>
        <dbReference type="Google" id="ProtNLM"/>
    </source>
</evidence>
<accession>A0A3A8JFP9</accession>
<dbReference type="EMBL" id="RAVZ01000004">
    <property type="protein sequence ID" value="RKG93806.1"/>
    <property type="molecule type" value="Genomic_DNA"/>
</dbReference>
<dbReference type="AlphaFoldDB" id="A0A3A8JFP9"/>
<dbReference type="Proteomes" id="UP000268094">
    <property type="component" value="Unassembled WGS sequence"/>
</dbReference>
<proteinExistence type="predicted"/>
<gene>
    <name evidence="1" type="ORF">D7V88_01145</name>
</gene>
<dbReference type="OrthoDB" id="5505397at2"/>
<keyword evidence="2" id="KW-1185">Reference proteome</keyword>
<sequence>MLAPDAEMARGPWSEVPSVVMPAGDASIPIGLLRDVAEAMLKLPGAKTCDAGTRRPIVGLSTEYCSTVYVAGSRDSLSWRVAEPIRGSHEACKPFFVVKDDDFPSSQVWVVGYVHNHPCAGAPSSQDLGVWPTDVLKPFVSMAEVRLIPGNPVPALFKNSAIEMASALVAERQDGTRLFLRYFPTGEVQQWSDVRARWVTLGICAPRSARPPFRSVAPECRTGGLRLLRD</sequence>
<reference evidence="2" key="1">
    <citation type="submission" date="2018-09" db="EMBL/GenBank/DDBJ databases">
        <authorList>
            <person name="Livingstone P.G."/>
            <person name="Whitworth D.E."/>
        </authorList>
    </citation>
    <scope>NUCLEOTIDE SEQUENCE [LARGE SCALE GENOMIC DNA]</scope>
    <source>
        <strain evidence="2">CA054A</strain>
    </source>
</reference>
<comment type="caution">
    <text evidence="1">The sequence shown here is derived from an EMBL/GenBank/DDBJ whole genome shotgun (WGS) entry which is preliminary data.</text>
</comment>
<evidence type="ECO:0000313" key="2">
    <source>
        <dbReference type="Proteomes" id="UP000268094"/>
    </source>
</evidence>
<evidence type="ECO:0000313" key="1">
    <source>
        <dbReference type="EMBL" id="RKG93806.1"/>
    </source>
</evidence>
<name>A0A3A8JFP9_9BACT</name>